<comment type="caution">
    <text evidence="2">The sequence shown here is derived from an EMBL/GenBank/DDBJ whole genome shotgun (WGS) entry which is preliminary data.</text>
</comment>
<dbReference type="EMBL" id="JAIHOM010000212">
    <property type="protein sequence ID" value="MCW6038941.1"/>
    <property type="molecule type" value="Genomic_DNA"/>
</dbReference>
<evidence type="ECO:0000313" key="3">
    <source>
        <dbReference type="Proteomes" id="UP001526426"/>
    </source>
</evidence>
<evidence type="ECO:0000313" key="2">
    <source>
        <dbReference type="EMBL" id="MCW6038941.1"/>
    </source>
</evidence>
<keyword evidence="3" id="KW-1185">Reference proteome</keyword>
<dbReference type="EMBL" id="JAIHOM010000008">
    <property type="protein sequence ID" value="MCW6035188.1"/>
    <property type="molecule type" value="Genomic_DNA"/>
</dbReference>
<accession>A0ABT3LBP7</accession>
<protein>
    <recommendedName>
        <fullName evidence="4">Transposase</fullName>
    </recommendedName>
</protein>
<evidence type="ECO:0000313" key="1">
    <source>
        <dbReference type="EMBL" id="MCW6035188.1"/>
    </source>
</evidence>
<organism evidence="2 3">
    <name type="scientific">Spirulina subsalsa FACHB-351</name>
    <dbReference type="NCBI Taxonomy" id="234711"/>
    <lineage>
        <taxon>Bacteria</taxon>
        <taxon>Bacillati</taxon>
        <taxon>Cyanobacteriota</taxon>
        <taxon>Cyanophyceae</taxon>
        <taxon>Spirulinales</taxon>
        <taxon>Spirulinaceae</taxon>
        <taxon>Spirulina</taxon>
    </lineage>
</organism>
<evidence type="ECO:0008006" key="4">
    <source>
        <dbReference type="Google" id="ProtNLM"/>
    </source>
</evidence>
<sequence length="55" mass="5730">MIEDRDINAAINILKLALSTVGHTGSKAWGDLPSSLVGAILLGYGESVNQESSCL</sequence>
<proteinExistence type="predicted"/>
<reference evidence="2 3" key="1">
    <citation type="submission" date="2021-08" db="EMBL/GenBank/DDBJ databases">
        <title>Draft genome sequence of Spirulina subsalsa with high tolerance to salinity and hype-accumulation of phycocyanin.</title>
        <authorList>
            <person name="Pei H."/>
            <person name="Jiang L."/>
        </authorList>
    </citation>
    <scope>NUCLEOTIDE SEQUENCE [LARGE SCALE GENOMIC DNA]</scope>
    <source>
        <strain evidence="2 3">FACHB-351</strain>
    </source>
</reference>
<name>A0ABT3LBP7_9CYAN</name>
<dbReference type="Proteomes" id="UP001526426">
    <property type="component" value="Unassembled WGS sequence"/>
</dbReference>
<gene>
    <name evidence="1" type="ORF">K4A83_02720</name>
    <name evidence="2" type="ORF">K4A83_22190</name>
</gene>